<evidence type="ECO:0000313" key="4">
    <source>
        <dbReference type="Proteomes" id="UP001054902"/>
    </source>
</evidence>
<dbReference type="Proteomes" id="UP001054902">
    <property type="component" value="Unassembled WGS sequence"/>
</dbReference>
<evidence type="ECO:0000313" key="3">
    <source>
        <dbReference type="EMBL" id="GFH51926.1"/>
    </source>
</evidence>
<proteinExistence type="predicted"/>
<feature type="coiled-coil region" evidence="1">
    <location>
        <begin position="370"/>
        <end position="397"/>
    </location>
</feature>
<reference evidence="3 4" key="1">
    <citation type="journal article" date="2021" name="Sci. Rep.">
        <title>The genome of the diatom Chaetoceros tenuissimus carries an ancient integrated fragment of an extant virus.</title>
        <authorList>
            <person name="Hongo Y."/>
            <person name="Kimura K."/>
            <person name="Takaki Y."/>
            <person name="Yoshida Y."/>
            <person name="Baba S."/>
            <person name="Kobayashi G."/>
            <person name="Nagasaki K."/>
            <person name="Hano T."/>
            <person name="Tomaru Y."/>
        </authorList>
    </citation>
    <scope>NUCLEOTIDE SEQUENCE [LARGE SCALE GENOMIC DNA]</scope>
    <source>
        <strain evidence="3 4">NIES-3715</strain>
    </source>
</reference>
<feature type="region of interest" description="Disordered" evidence="2">
    <location>
        <begin position="305"/>
        <end position="324"/>
    </location>
</feature>
<keyword evidence="1" id="KW-0175">Coiled coil</keyword>
<dbReference type="AlphaFoldDB" id="A0AAD3CTG7"/>
<name>A0AAD3CTG7_9STRA</name>
<organism evidence="3 4">
    <name type="scientific">Chaetoceros tenuissimus</name>
    <dbReference type="NCBI Taxonomy" id="426638"/>
    <lineage>
        <taxon>Eukaryota</taxon>
        <taxon>Sar</taxon>
        <taxon>Stramenopiles</taxon>
        <taxon>Ochrophyta</taxon>
        <taxon>Bacillariophyta</taxon>
        <taxon>Coscinodiscophyceae</taxon>
        <taxon>Chaetocerotophycidae</taxon>
        <taxon>Chaetocerotales</taxon>
        <taxon>Chaetocerotaceae</taxon>
        <taxon>Chaetoceros</taxon>
    </lineage>
</organism>
<gene>
    <name evidence="3" type="ORF">CTEN210_08402</name>
</gene>
<sequence length="416" mass="47085">MNEEAVPISITTRTNSIDSESSISVSLSSPDPREDAKQKRARQFKFGQTMVYEDFDFEKKDNGTIIIKTVRGLPFLGFKADMLKGICSTLGIKYTGKRVEEMRRDISNTLSVKEELGKVANGSTKNNVKRAPPKDACPVYIKDAGTYDETFLKLVNVILHESARASYLTLFEKYDREDYDTRTPKKEAIQKLTNFYNNPPEDVMALGLDKFPELKERFPSVQDNDPISASEIKEDDMMRCIHHLNKLYRSDRNKKNKSGHHQPFGDYASKSFVLYYHLRLEKSGSAGLENVAYAQLPSNVFNTSESSTVVSNDTSKSTKKRSSGIVETLKKKQLKLLEQKLQQNEKDNDVGESAVERNKAIAKFMSAGTRAALMDQFKKLRQDIRAAEEEEDTEENAEFIAILKAELNNVRSQLGV</sequence>
<keyword evidence="4" id="KW-1185">Reference proteome</keyword>
<feature type="compositionally biased region" description="Polar residues" evidence="2">
    <location>
        <begin position="305"/>
        <end position="315"/>
    </location>
</feature>
<comment type="caution">
    <text evidence="3">The sequence shown here is derived from an EMBL/GenBank/DDBJ whole genome shotgun (WGS) entry which is preliminary data.</text>
</comment>
<accession>A0AAD3CTG7</accession>
<evidence type="ECO:0000256" key="2">
    <source>
        <dbReference type="SAM" id="MobiDB-lite"/>
    </source>
</evidence>
<protein>
    <submittedName>
        <fullName evidence="3">Uncharacterized protein</fullName>
    </submittedName>
</protein>
<dbReference type="EMBL" id="BLLK01000045">
    <property type="protein sequence ID" value="GFH51926.1"/>
    <property type="molecule type" value="Genomic_DNA"/>
</dbReference>
<evidence type="ECO:0000256" key="1">
    <source>
        <dbReference type="SAM" id="Coils"/>
    </source>
</evidence>